<dbReference type="GO" id="GO:0006506">
    <property type="term" value="P:GPI anchor biosynthetic process"/>
    <property type="evidence" value="ECO:0007669"/>
    <property type="project" value="TreeGrafter"/>
</dbReference>
<dbReference type="GO" id="GO:0016020">
    <property type="term" value="C:membrane"/>
    <property type="evidence" value="ECO:0007669"/>
    <property type="project" value="GOC"/>
</dbReference>
<dbReference type="InterPro" id="IPR036691">
    <property type="entry name" value="Endo/exonu/phosph_ase_sf"/>
</dbReference>
<evidence type="ECO:0000259" key="1">
    <source>
        <dbReference type="Pfam" id="PF03372"/>
    </source>
</evidence>
<keyword evidence="3" id="KW-1185">Reference proteome</keyword>
<reference evidence="2 3" key="1">
    <citation type="submission" date="2013-12" db="EMBL/GenBank/DDBJ databases">
        <authorList>
            <person name="Stott M."/>
        </authorList>
    </citation>
    <scope>NUCLEOTIDE SEQUENCE [LARGE SCALE GENOMIC DNA]</scope>
    <source>
        <strain evidence="2 3">K22</strain>
    </source>
</reference>
<sequence length="303" mass="34334">MIETDVERGDFRQRECAQSPQRLIVATFNIRYAVGQRLISGGLLRRLGLRRPRRRSSLVARNICLAAQAFSAGRHLPCPEVIALQEADRGTKRAGGHHIAYELAQMLGMCYVHAAQGLPRETAPRPKQWYLDFEESIAVDDDGDTGVALLSRLPLLEVERIELPWFECAWRPRVALAAQILMEGTPAFIFCVHIDPHAAIENRLVQHEKILAEAEERAGSRPIIIMGDFNTLSRRACEETRDFLESRGYFSPQPTGTATWRSGPIRLHTDWIFVRGLRVVRWGVARSIGKISDHWPVWAEVEL</sequence>
<organism evidence="2 3">
    <name type="scientific">Pyrinomonas methylaliphatogenes</name>
    <dbReference type="NCBI Taxonomy" id="454194"/>
    <lineage>
        <taxon>Bacteria</taxon>
        <taxon>Pseudomonadati</taxon>
        <taxon>Acidobacteriota</taxon>
        <taxon>Blastocatellia</taxon>
        <taxon>Blastocatellales</taxon>
        <taxon>Pyrinomonadaceae</taxon>
        <taxon>Pyrinomonas</taxon>
    </lineage>
</organism>
<proteinExistence type="predicted"/>
<dbReference type="SUPFAM" id="SSF56219">
    <property type="entry name" value="DNase I-like"/>
    <property type="match status" value="1"/>
</dbReference>
<dbReference type="GO" id="GO:0016787">
    <property type="term" value="F:hydrolase activity"/>
    <property type="evidence" value="ECO:0007669"/>
    <property type="project" value="UniProtKB-KW"/>
</dbReference>
<dbReference type="InterPro" id="IPR051916">
    <property type="entry name" value="GPI-anchor_lipid_remodeler"/>
</dbReference>
<protein>
    <submittedName>
        <fullName evidence="2">Metal-dependent hydrolase</fullName>
    </submittedName>
</protein>
<dbReference type="AlphaFoldDB" id="A0A0B6WXL5"/>
<name>A0A0B6WXL5_9BACT</name>
<keyword evidence="2" id="KW-0378">Hydrolase</keyword>
<evidence type="ECO:0000313" key="3">
    <source>
        <dbReference type="Proteomes" id="UP000031518"/>
    </source>
</evidence>
<dbReference type="EMBL" id="CBXV010000004">
    <property type="protein sequence ID" value="CDM65024.1"/>
    <property type="molecule type" value="Genomic_DNA"/>
</dbReference>
<dbReference type="Proteomes" id="UP000031518">
    <property type="component" value="Unassembled WGS sequence"/>
</dbReference>
<dbReference type="Gene3D" id="3.60.10.10">
    <property type="entry name" value="Endonuclease/exonuclease/phosphatase"/>
    <property type="match status" value="1"/>
</dbReference>
<dbReference type="Pfam" id="PF03372">
    <property type="entry name" value="Exo_endo_phos"/>
    <property type="match status" value="1"/>
</dbReference>
<dbReference type="InterPro" id="IPR005135">
    <property type="entry name" value="Endo/exonuclease/phosphatase"/>
</dbReference>
<gene>
    <name evidence="2" type="ORF">PYK22_01021</name>
</gene>
<accession>A0A0B6WXL5</accession>
<dbReference type="STRING" id="454194.PYK22_01021"/>
<feature type="domain" description="Endonuclease/exonuclease/phosphatase" evidence="1">
    <location>
        <begin position="26"/>
        <end position="294"/>
    </location>
</feature>
<dbReference type="PANTHER" id="PTHR14859">
    <property type="entry name" value="CALCOFLUOR WHITE HYPERSENSITIVE PROTEIN PRECURSOR"/>
    <property type="match status" value="1"/>
</dbReference>
<reference evidence="2 3" key="2">
    <citation type="submission" date="2015-01" db="EMBL/GenBank/DDBJ databases">
        <title>Complete genome sequence of Pyrinomonas methylaliphatogenes type strain K22T.</title>
        <authorList>
            <person name="Lee K.C.Y."/>
            <person name="Power J.F."/>
            <person name="Dunfield P.F."/>
            <person name="Morgan X.C."/>
            <person name="Huttenhower C."/>
            <person name="Stott M.B."/>
        </authorList>
    </citation>
    <scope>NUCLEOTIDE SEQUENCE [LARGE SCALE GENOMIC DNA]</scope>
    <source>
        <strain evidence="2 3">K22</strain>
    </source>
</reference>
<dbReference type="PANTHER" id="PTHR14859:SF1">
    <property type="entry name" value="PGAP2-INTERACTING PROTEIN"/>
    <property type="match status" value="1"/>
</dbReference>
<evidence type="ECO:0000313" key="2">
    <source>
        <dbReference type="EMBL" id="CDM65024.1"/>
    </source>
</evidence>